<dbReference type="Proteomes" id="UP001284537">
    <property type="component" value="Unassembled WGS sequence"/>
</dbReference>
<dbReference type="RefSeq" id="WP_319962400.1">
    <property type="nucleotide sequence ID" value="NZ_JAXARY010000017.1"/>
</dbReference>
<reference evidence="1 2" key="1">
    <citation type="submission" date="2023-11" db="EMBL/GenBank/DDBJ databases">
        <authorList>
            <person name="Ouyang M.-Y."/>
        </authorList>
    </citation>
    <scope>NUCLEOTIDE SEQUENCE [LARGE SCALE GENOMIC DNA]</scope>
    <source>
        <strain evidence="1 2">OY6</strain>
    </source>
</reference>
<dbReference type="EMBL" id="JAXARY010000017">
    <property type="protein sequence ID" value="MDX8129092.1"/>
    <property type="molecule type" value="Genomic_DNA"/>
</dbReference>
<dbReference type="Gene3D" id="1.10.1200.10">
    <property type="entry name" value="ACP-like"/>
    <property type="match status" value="1"/>
</dbReference>
<organism evidence="1 2">
    <name type="scientific">Methylomonas defluvii</name>
    <dbReference type="NCBI Taxonomy" id="3045149"/>
    <lineage>
        <taxon>Bacteria</taxon>
        <taxon>Pseudomonadati</taxon>
        <taxon>Pseudomonadota</taxon>
        <taxon>Gammaproteobacteria</taxon>
        <taxon>Methylococcales</taxon>
        <taxon>Methylococcaceae</taxon>
        <taxon>Methylomonas</taxon>
    </lineage>
</organism>
<evidence type="ECO:0000313" key="2">
    <source>
        <dbReference type="Proteomes" id="UP001284537"/>
    </source>
</evidence>
<evidence type="ECO:0000313" key="1">
    <source>
        <dbReference type="EMBL" id="MDX8129092.1"/>
    </source>
</evidence>
<gene>
    <name evidence="1" type="ORF">QLH52_17470</name>
</gene>
<accession>A0ABU4UHY5</accession>
<name>A0ABU4UHY5_9GAMM</name>
<comment type="caution">
    <text evidence="1">The sequence shown here is derived from an EMBL/GenBank/DDBJ whole genome shotgun (WGS) entry which is preliminary data.</text>
</comment>
<dbReference type="SUPFAM" id="SSF47336">
    <property type="entry name" value="ACP-like"/>
    <property type="match status" value="1"/>
</dbReference>
<proteinExistence type="predicted"/>
<dbReference type="InterPro" id="IPR036736">
    <property type="entry name" value="ACP-like_sf"/>
</dbReference>
<protein>
    <submittedName>
        <fullName evidence="1">Acyl carrier protein</fullName>
    </submittedName>
</protein>
<keyword evidence="2" id="KW-1185">Reference proteome</keyword>
<sequence length="88" mass="9644">MNLNPDQIKAAIRNKVIELAKALDMDASGVTDDDILPATGLLDSGAILELVVWFEASYDFRIKQEDMNIDNLGSINAMTDFLLSSKQA</sequence>